<organism evidence="1 2">
    <name type="scientific">Trichogramma kaykai</name>
    <dbReference type="NCBI Taxonomy" id="54128"/>
    <lineage>
        <taxon>Eukaryota</taxon>
        <taxon>Metazoa</taxon>
        <taxon>Ecdysozoa</taxon>
        <taxon>Arthropoda</taxon>
        <taxon>Hexapoda</taxon>
        <taxon>Insecta</taxon>
        <taxon>Pterygota</taxon>
        <taxon>Neoptera</taxon>
        <taxon>Endopterygota</taxon>
        <taxon>Hymenoptera</taxon>
        <taxon>Apocrita</taxon>
        <taxon>Proctotrupomorpha</taxon>
        <taxon>Chalcidoidea</taxon>
        <taxon>Trichogrammatidae</taxon>
        <taxon>Trichogramma</taxon>
    </lineage>
</organism>
<protein>
    <submittedName>
        <fullName evidence="1">Uncharacterized protein</fullName>
    </submittedName>
</protein>
<sequence>MPLGNLFASHKFSYINVIYDNSSNSSSITHTEFLAQLYESSSFKRIHLLLFCCNVRSTAAPPPDRAHNINEEKCRTVQHRDSSFYMPRARA</sequence>
<gene>
    <name evidence="1" type="ORF">TKK_004197</name>
</gene>
<dbReference type="AlphaFoldDB" id="A0ABD2XE51"/>
<accession>A0ABD2XE51</accession>
<reference evidence="1 2" key="1">
    <citation type="journal article" date="2024" name="bioRxiv">
        <title>A reference genome for Trichogramma kaykai: A tiny desert-dwelling parasitoid wasp with competing sex-ratio distorters.</title>
        <authorList>
            <person name="Culotta J."/>
            <person name="Lindsey A.R."/>
        </authorList>
    </citation>
    <scope>NUCLEOTIDE SEQUENCE [LARGE SCALE GENOMIC DNA]</scope>
    <source>
        <strain evidence="1 2">KSX58</strain>
    </source>
</reference>
<comment type="caution">
    <text evidence="1">The sequence shown here is derived from an EMBL/GenBank/DDBJ whole genome shotgun (WGS) entry which is preliminary data.</text>
</comment>
<evidence type="ECO:0000313" key="2">
    <source>
        <dbReference type="Proteomes" id="UP001627154"/>
    </source>
</evidence>
<proteinExistence type="predicted"/>
<evidence type="ECO:0000313" key="1">
    <source>
        <dbReference type="EMBL" id="KAL3403062.1"/>
    </source>
</evidence>
<name>A0ABD2XE51_9HYME</name>
<keyword evidence="2" id="KW-1185">Reference proteome</keyword>
<dbReference type="Proteomes" id="UP001627154">
    <property type="component" value="Unassembled WGS sequence"/>
</dbReference>
<dbReference type="EMBL" id="JBJJXI010000032">
    <property type="protein sequence ID" value="KAL3403062.1"/>
    <property type="molecule type" value="Genomic_DNA"/>
</dbReference>